<sequence length="517" mass="58952">MLDENTDRGNRKRLLVYAQYFISGSLNTKLLENIEIITAKADAETITNLVLSELRCKGLDIKKLVGIGTDGASVMTGRKNGVVQRLREQVPYLVGIHCAAHRCALAASQAAKRIPLLRQYSDTVSNIFFYFSGSALRSNKLREIQLLLNLPTLKYAQVHSVRRLSLQQAVEVLYRTYPALVMALEHEANTNPTRCDPVAKGLYFEVSQFRFIAMTHMLMDILPFLGKLSKVFQSEDLDFSKVKPIVESTCEALQDFVEVEGLYVDKLTTFVIQEEDKVWYRRPEAESQRGVVQEAIDINVDGFKGFPVEMATEDSNESTCDVELKYYSQQRDVLGKIIPEYVGNIQNILEERFKESELLSKMQVLQPNHIVLAHNSGDIARYGNQNVYILAEHFEAQDINKEEASIEYKQYKRLVVGTFPSASFREICHHMDMTYSEVMPNMAKLLKCCIVLPVSSAQCERGFSTQNRIKSRLRTTLNNASINDLMRISEDGSHTDSFDFKMALKMWKEEKNRKIFA</sequence>
<dbReference type="Proteomes" id="UP001186944">
    <property type="component" value="Unassembled WGS sequence"/>
</dbReference>
<name>A0AA88XK05_PINIB</name>
<evidence type="ECO:0000259" key="1">
    <source>
        <dbReference type="Pfam" id="PF05699"/>
    </source>
</evidence>
<dbReference type="EMBL" id="VSWD01000013">
    <property type="protein sequence ID" value="KAK3084326.1"/>
    <property type="molecule type" value="Genomic_DNA"/>
</dbReference>
<dbReference type="SUPFAM" id="SSF53098">
    <property type="entry name" value="Ribonuclease H-like"/>
    <property type="match status" value="1"/>
</dbReference>
<accession>A0AA88XK05</accession>
<comment type="caution">
    <text evidence="2">The sequence shown here is derived from an EMBL/GenBank/DDBJ whole genome shotgun (WGS) entry which is preliminary data.</text>
</comment>
<proteinExistence type="predicted"/>
<dbReference type="AlphaFoldDB" id="A0AA88XK05"/>
<dbReference type="PANTHER" id="PTHR46880">
    <property type="entry name" value="RAS-ASSOCIATING DOMAIN-CONTAINING PROTEIN"/>
    <property type="match status" value="1"/>
</dbReference>
<evidence type="ECO:0000313" key="3">
    <source>
        <dbReference type="Proteomes" id="UP001186944"/>
    </source>
</evidence>
<dbReference type="InterPro" id="IPR008906">
    <property type="entry name" value="HATC_C_dom"/>
</dbReference>
<protein>
    <recommendedName>
        <fullName evidence="1">HAT C-terminal dimerisation domain-containing protein</fullName>
    </recommendedName>
</protein>
<reference evidence="2" key="1">
    <citation type="submission" date="2019-08" db="EMBL/GenBank/DDBJ databases">
        <title>The improved chromosome-level genome for the pearl oyster Pinctada fucata martensii using PacBio sequencing and Hi-C.</title>
        <authorList>
            <person name="Zheng Z."/>
        </authorList>
    </citation>
    <scope>NUCLEOTIDE SEQUENCE</scope>
    <source>
        <strain evidence="2">ZZ-2019</strain>
        <tissue evidence="2">Adductor muscle</tissue>
    </source>
</reference>
<dbReference type="InterPro" id="IPR012337">
    <property type="entry name" value="RNaseH-like_sf"/>
</dbReference>
<dbReference type="GO" id="GO:0046983">
    <property type="term" value="F:protein dimerization activity"/>
    <property type="evidence" value="ECO:0007669"/>
    <property type="project" value="InterPro"/>
</dbReference>
<organism evidence="2 3">
    <name type="scientific">Pinctada imbricata</name>
    <name type="common">Atlantic pearl-oyster</name>
    <name type="synonym">Pinctada martensii</name>
    <dbReference type="NCBI Taxonomy" id="66713"/>
    <lineage>
        <taxon>Eukaryota</taxon>
        <taxon>Metazoa</taxon>
        <taxon>Spiralia</taxon>
        <taxon>Lophotrochozoa</taxon>
        <taxon>Mollusca</taxon>
        <taxon>Bivalvia</taxon>
        <taxon>Autobranchia</taxon>
        <taxon>Pteriomorphia</taxon>
        <taxon>Pterioida</taxon>
        <taxon>Pterioidea</taxon>
        <taxon>Pteriidae</taxon>
        <taxon>Pinctada</taxon>
    </lineage>
</organism>
<evidence type="ECO:0000313" key="2">
    <source>
        <dbReference type="EMBL" id="KAK3084326.1"/>
    </source>
</evidence>
<gene>
    <name evidence="2" type="ORF">FSP39_011612</name>
</gene>
<dbReference type="Pfam" id="PF05699">
    <property type="entry name" value="Dimer_Tnp_hAT"/>
    <property type="match status" value="1"/>
</dbReference>
<dbReference type="PANTHER" id="PTHR46880:SF5">
    <property type="entry name" value="DUF4371 DOMAIN-CONTAINING PROTEIN"/>
    <property type="match status" value="1"/>
</dbReference>
<keyword evidence="3" id="KW-1185">Reference proteome</keyword>
<feature type="domain" description="HAT C-terminal dimerisation" evidence="1">
    <location>
        <begin position="434"/>
        <end position="488"/>
    </location>
</feature>